<dbReference type="InterPro" id="IPR002347">
    <property type="entry name" value="SDR_fam"/>
</dbReference>
<dbReference type="PRINTS" id="PR00081">
    <property type="entry name" value="GDHRDH"/>
</dbReference>
<name>A0A6G4V7G7_9ACTN</name>
<dbReference type="PANTHER" id="PTHR43490:SF99">
    <property type="entry name" value="SHORT-CHAIN DEHYDROGENASE_REDUCTASE"/>
    <property type="match status" value="1"/>
</dbReference>
<dbReference type="PANTHER" id="PTHR43490">
    <property type="entry name" value="(+)-NEOMENTHOL DEHYDROGENASE"/>
    <property type="match status" value="1"/>
</dbReference>
<evidence type="ECO:0000256" key="1">
    <source>
        <dbReference type="ARBA" id="ARBA00006484"/>
    </source>
</evidence>
<proteinExistence type="inferred from homology"/>
<evidence type="ECO:0000256" key="3">
    <source>
        <dbReference type="ARBA" id="ARBA00023002"/>
    </source>
</evidence>
<dbReference type="Gene3D" id="3.40.50.720">
    <property type="entry name" value="NAD(P)-binding Rossmann-like Domain"/>
    <property type="match status" value="1"/>
</dbReference>
<dbReference type="SUPFAM" id="SSF51735">
    <property type="entry name" value="NAD(P)-binding Rossmann-fold domains"/>
    <property type="match status" value="1"/>
</dbReference>
<dbReference type="Proteomes" id="UP000472335">
    <property type="component" value="Unassembled WGS sequence"/>
</dbReference>
<dbReference type="EMBL" id="JAAKZY010000064">
    <property type="protein sequence ID" value="NGO10058.1"/>
    <property type="molecule type" value="Genomic_DNA"/>
</dbReference>
<dbReference type="InterPro" id="IPR036291">
    <property type="entry name" value="NAD(P)-bd_dom_sf"/>
</dbReference>
<comment type="caution">
    <text evidence="5">The sequence shown here is derived from an EMBL/GenBank/DDBJ whole genome shotgun (WGS) entry which is preliminary data.</text>
</comment>
<evidence type="ECO:0000256" key="4">
    <source>
        <dbReference type="RuleBase" id="RU000363"/>
    </source>
</evidence>
<sequence length="255" mass="26318">MTEHQRSQTPVCESAVEDVPVALVTGAAHGIGLEVARQLAQLGIDVLVAARDPDKAEAAVRGVEGVSALPLPLDITDQESVDLTVQAVETTKGRLDILVNNAAAHPHRNETVTDADLHAAMSVVQVDLFGTWRMTISALKLLRRAPRPRVVNVSSGAGSHSDDRYGLAAADGRYAGHAIGKAAVNALTAALAAELADTAIVVNAVCPDVTATVPGAEALGARPVGESAPGVVWAATLPDDGPRGGFYRDGKPLGW</sequence>
<protein>
    <submittedName>
        <fullName evidence="5">SDR family NAD(P)-dependent oxidoreductase</fullName>
    </submittedName>
</protein>
<dbReference type="RefSeq" id="WP_165261622.1">
    <property type="nucleotide sequence ID" value="NZ_JAAKZY010000064.1"/>
</dbReference>
<dbReference type="AlphaFoldDB" id="A0A6G4V7G7"/>
<reference evidence="5 6" key="1">
    <citation type="submission" date="2020-02" db="EMBL/GenBank/DDBJ databases">
        <title>Whole-genome analyses of novel actinobacteria.</title>
        <authorList>
            <person name="Sahin N."/>
            <person name="Gencbay T."/>
        </authorList>
    </citation>
    <scope>NUCLEOTIDE SEQUENCE [LARGE SCALE GENOMIC DNA]</scope>
    <source>
        <strain evidence="5 6">HC44</strain>
    </source>
</reference>
<dbReference type="Pfam" id="PF00106">
    <property type="entry name" value="adh_short"/>
    <property type="match status" value="1"/>
</dbReference>
<evidence type="ECO:0000313" key="6">
    <source>
        <dbReference type="Proteomes" id="UP000472335"/>
    </source>
</evidence>
<organism evidence="5 6">
    <name type="scientific">Streptomyces scabichelini</name>
    <dbReference type="NCBI Taxonomy" id="2711217"/>
    <lineage>
        <taxon>Bacteria</taxon>
        <taxon>Bacillati</taxon>
        <taxon>Actinomycetota</taxon>
        <taxon>Actinomycetes</taxon>
        <taxon>Kitasatosporales</taxon>
        <taxon>Streptomycetaceae</taxon>
        <taxon>Streptomyces</taxon>
    </lineage>
</organism>
<evidence type="ECO:0000256" key="2">
    <source>
        <dbReference type="ARBA" id="ARBA00022857"/>
    </source>
</evidence>
<accession>A0A6G4V7G7</accession>
<keyword evidence="6" id="KW-1185">Reference proteome</keyword>
<keyword evidence="2" id="KW-0521">NADP</keyword>
<keyword evidence="3" id="KW-0560">Oxidoreductase</keyword>
<evidence type="ECO:0000313" key="5">
    <source>
        <dbReference type="EMBL" id="NGO10058.1"/>
    </source>
</evidence>
<gene>
    <name evidence="5" type="ORF">G5C60_21295</name>
</gene>
<dbReference type="GO" id="GO:0016491">
    <property type="term" value="F:oxidoreductase activity"/>
    <property type="evidence" value="ECO:0007669"/>
    <property type="project" value="UniProtKB-KW"/>
</dbReference>
<dbReference type="PRINTS" id="PR00080">
    <property type="entry name" value="SDRFAMILY"/>
</dbReference>
<comment type="similarity">
    <text evidence="1 4">Belongs to the short-chain dehydrogenases/reductases (SDR) family.</text>
</comment>